<dbReference type="AlphaFoldDB" id="A0A2K1E3K9"/>
<dbReference type="Proteomes" id="UP000236641">
    <property type="component" value="Unassembled WGS sequence"/>
</dbReference>
<dbReference type="OrthoDB" id="1236981at2"/>
<dbReference type="EMBL" id="POWF01000001">
    <property type="protein sequence ID" value="PNQ74857.1"/>
    <property type="molecule type" value="Genomic_DNA"/>
</dbReference>
<gene>
    <name evidence="3" type="ORF">C1T31_01595</name>
</gene>
<evidence type="ECO:0000313" key="3">
    <source>
        <dbReference type="EMBL" id="PNQ74857.1"/>
    </source>
</evidence>
<dbReference type="Pfam" id="PF25564">
    <property type="entry name" value="DUF7933"/>
    <property type="match status" value="1"/>
</dbReference>
<dbReference type="InterPro" id="IPR026341">
    <property type="entry name" value="T9SS_type_B"/>
</dbReference>
<dbReference type="Pfam" id="PF13585">
    <property type="entry name" value="CHU_C"/>
    <property type="match status" value="1"/>
</dbReference>
<reference evidence="3 4" key="1">
    <citation type="submission" date="2018-01" db="EMBL/GenBank/DDBJ databases">
        <title>The draft genome of Hanstruepera neustonica JCM19743.</title>
        <authorList>
            <person name="He R.-H."/>
            <person name="Du Z.-J."/>
        </authorList>
    </citation>
    <scope>NUCLEOTIDE SEQUENCE [LARGE SCALE GENOMIC DNA]</scope>
    <source>
        <strain evidence="3 4">JCM19743</strain>
    </source>
</reference>
<feature type="domain" description="DUF7933" evidence="2">
    <location>
        <begin position="786"/>
        <end position="910"/>
    </location>
</feature>
<feature type="chain" id="PRO_5014474277" description="DUF7933 domain-containing protein" evidence="1">
    <location>
        <begin position="21"/>
        <end position="1012"/>
    </location>
</feature>
<evidence type="ECO:0000313" key="4">
    <source>
        <dbReference type="Proteomes" id="UP000236641"/>
    </source>
</evidence>
<dbReference type="NCBIfam" id="TIGR04131">
    <property type="entry name" value="Bac_Flav_CTERM"/>
    <property type="match status" value="1"/>
</dbReference>
<organism evidence="3 4">
    <name type="scientific">Hanstruepera neustonica</name>
    <dbReference type="NCBI Taxonomy" id="1445657"/>
    <lineage>
        <taxon>Bacteria</taxon>
        <taxon>Pseudomonadati</taxon>
        <taxon>Bacteroidota</taxon>
        <taxon>Flavobacteriia</taxon>
        <taxon>Flavobacteriales</taxon>
        <taxon>Flavobacteriaceae</taxon>
        <taxon>Hanstruepera</taxon>
    </lineage>
</organism>
<protein>
    <recommendedName>
        <fullName evidence="2">DUF7933 domain-containing protein</fullName>
    </recommendedName>
</protein>
<name>A0A2K1E3K9_9FLAO</name>
<keyword evidence="4" id="KW-1185">Reference proteome</keyword>
<accession>A0A2K1E3K9</accession>
<keyword evidence="1" id="KW-0732">Signal</keyword>
<proteinExistence type="predicted"/>
<dbReference type="InterPro" id="IPR057693">
    <property type="entry name" value="DUF7933"/>
</dbReference>
<evidence type="ECO:0000259" key="2">
    <source>
        <dbReference type="Pfam" id="PF25564"/>
    </source>
</evidence>
<dbReference type="RefSeq" id="WP_103050709.1">
    <property type="nucleotide sequence ID" value="NZ_POWF01000001.1"/>
</dbReference>
<comment type="caution">
    <text evidence="3">The sequence shown here is derived from an EMBL/GenBank/DDBJ whole genome shotgun (WGS) entry which is preliminary data.</text>
</comment>
<evidence type="ECO:0000256" key="1">
    <source>
        <dbReference type="SAM" id="SignalP"/>
    </source>
</evidence>
<feature type="signal peptide" evidence="1">
    <location>
        <begin position="1"/>
        <end position="20"/>
    </location>
</feature>
<sequence length="1012" mass="109793">MQNKILVLFFICFCIGIGFSQTTDLAISVEAQDLSGGDISQAHIYEEFQYLVTITNSGNAVQNAVFNQTINAGATIISYASQNPTGGTTLITDFAVAGNQISGTIANFPAAASLQVKVVLRAPPEVGGIATTVTITPPDTVTDTNEGNNISIISIDITDIIVDFTVSHEQIAPASGTPISNWGDTITYHVTITNNSDIVYPLVGFSGIMELNSLAVNGLPIVQLVSMSCINATNGSNCYNDFNVNPTPTTIFAATPTRVYEFLINHEFQPNSTLTFEMVYEFLEPECILDPATLEVTSHIEIALDHANESSNESNDVESILIEAELCQETDVCIETIQISPTVGDLVNWGESIVYETTICNNGPLDADVIASFRNTSNNVLWQITSIECIESESTIPCNTTTFANAGQYWVCNVFNMPVGEILTVRTTIHFIEPECVIGNINGIARSNVSIESSNIEDNFQSNNTDFDNIDLPMDVPQCEVVELQVTKTQIAPQLPEGGSPNNTTAWDTTITYEIVVSNESAVDTNIVLSDYYELDATSNIPEAVLESVTCVSTTGSASCFDIEHANIGVTLDGISDGNGDPDVFWEILEEDQWALPGMSSVTFHVEINWMPECLLGEIKGTNKVSLVAVGPQSDNTEVGSLATTYFAPCVDLVVQTFPEFPTVFVNQPFNWIIDITNSNTSDEIIDAEFIDTLDDRFTITGTPTCQVTSGNATCITSFNVSGNTISGIIPQMDIGSTVRVFIPVEAPNIGGAFVNTAEAIPSPINNEELTPETNISISSVQVLAPTLEKWFDPDVIYTHEESTLTFTVYSVDSGETESNISFTDNLPNGLVLTSQPVWVNSNGSTGTFVGDIGDNFVGITNLNIPQSASDCTFSVTVTSAIPGIYINNHTNFTNQNNIDTSEVLAQLEVIQSPNAPVDCLEVPEVFTPNNDGINDYFEIPCLDDYETNRLKVFNRYGVLVFQQENYDNLWDGKPNQGLLHNSGKALPVGTYYYILEVGNEKPIVGWVYLNY</sequence>